<feature type="signal peptide" evidence="2">
    <location>
        <begin position="1"/>
        <end position="19"/>
    </location>
</feature>
<feature type="region of interest" description="Disordered" evidence="1">
    <location>
        <begin position="122"/>
        <end position="147"/>
    </location>
</feature>
<name>A0A427XLR4_9TREE</name>
<proteinExistence type="predicted"/>
<feature type="region of interest" description="Disordered" evidence="1">
    <location>
        <begin position="330"/>
        <end position="376"/>
    </location>
</feature>
<keyword evidence="4" id="KW-1185">Reference proteome</keyword>
<accession>A0A427XLR4</accession>
<reference evidence="3 4" key="1">
    <citation type="submission" date="2018-11" db="EMBL/GenBank/DDBJ databases">
        <title>Genome sequence of Apiotrichum porosum DSM 27194.</title>
        <authorList>
            <person name="Aliyu H."/>
            <person name="Gorte O."/>
            <person name="Ochsenreither K."/>
        </authorList>
    </citation>
    <scope>NUCLEOTIDE SEQUENCE [LARGE SCALE GENOMIC DNA]</scope>
    <source>
        <strain evidence="3 4">DSM 27194</strain>
    </source>
</reference>
<feature type="compositionally biased region" description="Low complexity" evidence="1">
    <location>
        <begin position="123"/>
        <end position="140"/>
    </location>
</feature>
<keyword evidence="2" id="KW-0732">Signal</keyword>
<evidence type="ECO:0000313" key="3">
    <source>
        <dbReference type="EMBL" id="RSH79768.1"/>
    </source>
</evidence>
<sequence length="376" mass="38568">MHFTTGIAIFAALATSASASGYYPRGETVATSAAASSTGAPASDPNDPCLCGSFSLELMQACVDENEVIDANSDKCLAVFCAPGEAVTDCVRCLDHMPGIGITYNYTDTEGNILQINKDAQCPATTPTPTPTAAESAPTADSTGSPADMCNPSCDKVSQAILEACVEKDTGAILNGTEACQNVVCTISQDMSDCVGCLSAQNPDVLDDGQRAILNINKESTCPHTDNGGANSTNGTTPALCDSACAATCNATCAPLYPQLVELCVDEFNVFNDTEACSTALCGNLREQMVACGTCLLPLGEQVEESPSLAVQIFQTLSCFANDNDNGNATSTATREGQASGTATAKPGDSTDNNGSHNGNGNGNGGKGCKRRRRAL</sequence>
<feature type="chain" id="PRO_5019291351" description="Extracellular membrane protein CFEM domain-containing protein" evidence="2">
    <location>
        <begin position="20"/>
        <end position="376"/>
    </location>
</feature>
<evidence type="ECO:0008006" key="5">
    <source>
        <dbReference type="Google" id="ProtNLM"/>
    </source>
</evidence>
<evidence type="ECO:0000256" key="1">
    <source>
        <dbReference type="SAM" id="MobiDB-lite"/>
    </source>
</evidence>
<gene>
    <name evidence="3" type="ORF">EHS24_009424</name>
</gene>
<protein>
    <recommendedName>
        <fullName evidence="5">Extracellular membrane protein CFEM domain-containing protein</fullName>
    </recommendedName>
</protein>
<organism evidence="3 4">
    <name type="scientific">Apiotrichum porosum</name>
    <dbReference type="NCBI Taxonomy" id="105984"/>
    <lineage>
        <taxon>Eukaryota</taxon>
        <taxon>Fungi</taxon>
        <taxon>Dikarya</taxon>
        <taxon>Basidiomycota</taxon>
        <taxon>Agaricomycotina</taxon>
        <taxon>Tremellomycetes</taxon>
        <taxon>Trichosporonales</taxon>
        <taxon>Trichosporonaceae</taxon>
        <taxon>Apiotrichum</taxon>
    </lineage>
</organism>
<comment type="caution">
    <text evidence="3">The sequence shown here is derived from an EMBL/GenBank/DDBJ whole genome shotgun (WGS) entry which is preliminary data.</text>
</comment>
<dbReference type="AlphaFoldDB" id="A0A427XLR4"/>
<dbReference type="GeneID" id="39593967"/>
<feature type="compositionally biased region" description="Polar residues" evidence="1">
    <location>
        <begin position="330"/>
        <end position="343"/>
    </location>
</feature>
<evidence type="ECO:0000256" key="2">
    <source>
        <dbReference type="SAM" id="SignalP"/>
    </source>
</evidence>
<dbReference type="Proteomes" id="UP000279236">
    <property type="component" value="Unassembled WGS sequence"/>
</dbReference>
<evidence type="ECO:0000313" key="4">
    <source>
        <dbReference type="Proteomes" id="UP000279236"/>
    </source>
</evidence>
<dbReference type="EMBL" id="RSCE01000009">
    <property type="protein sequence ID" value="RSH79768.1"/>
    <property type="molecule type" value="Genomic_DNA"/>
</dbReference>
<feature type="compositionally biased region" description="Gly residues" evidence="1">
    <location>
        <begin position="358"/>
        <end position="367"/>
    </location>
</feature>
<dbReference type="RefSeq" id="XP_028474877.1">
    <property type="nucleotide sequence ID" value="XM_028624709.1"/>
</dbReference>